<dbReference type="AlphaFoldDB" id="A0A660LCV0"/>
<reference evidence="1 2" key="1">
    <citation type="submission" date="2018-10" db="EMBL/GenBank/DDBJ databases">
        <title>Genomic Encyclopedia of Archaeal and Bacterial Type Strains, Phase II (KMG-II): from individual species to whole genera.</title>
        <authorList>
            <person name="Goeker M."/>
        </authorList>
    </citation>
    <scope>NUCLEOTIDE SEQUENCE [LARGE SCALE GENOMIC DNA]</scope>
    <source>
        <strain evidence="1 2">DSM 14954</strain>
    </source>
</reference>
<evidence type="ECO:0000313" key="1">
    <source>
        <dbReference type="EMBL" id="RKQ91693.1"/>
    </source>
</evidence>
<accession>A0A660LCV0</accession>
<evidence type="ECO:0000313" key="2">
    <source>
        <dbReference type="Proteomes" id="UP000278962"/>
    </source>
</evidence>
<protein>
    <submittedName>
        <fullName evidence="1">Uncharacterized protein DUF4235</fullName>
    </submittedName>
</protein>
<name>A0A660LCV0_9ACTN</name>
<dbReference type="InterPro" id="IPR025329">
    <property type="entry name" value="DUF4235"/>
</dbReference>
<dbReference type="OrthoDB" id="5244650at2"/>
<gene>
    <name evidence="1" type="ORF">C8N24_1520</name>
</gene>
<proteinExistence type="predicted"/>
<keyword evidence="2" id="KW-1185">Reference proteome</keyword>
<sequence length="92" mass="10267">MKFIYKPIGIFLGIMAGLVGKRLFNFAWTKIDDEDPPKGTTEQAPWVKIIGAAALQGVIFKVTRVVVDRYGAIGWNYLTGSWPGEKRPDPDQ</sequence>
<organism evidence="1 2">
    <name type="scientific">Solirubrobacter pauli</name>
    <dbReference type="NCBI Taxonomy" id="166793"/>
    <lineage>
        <taxon>Bacteria</taxon>
        <taxon>Bacillati</taxon>
        <taxon>Actinomycetota</taxon>
        <taxon>Thermoleophilia</taxon>
        <taxon>Solirubrobacterales</taxon>
        <taxon>Solirubrobacteraceae</taxon>
        <taxon>Solirubrobacter</taxon>
    </lineage>
</organism>
<dbReference type="Pfam" id="PF14019">
    <property type="entry name" value="DUF4235"/>
    <property type="match status" value="1"/>
</dbReference>
<comment type="caution">
    <text evidence="1">The sequence shown here is derived from an EMBL/GenBank/DDBJ whole genome shotgun (WGS) entry which is preliminary data.</text>
</comment>
<dbReference type="RefSeq" id="WP_121249463.1">
    <property type="nucleotide sequence ID" value="NZ_RBIL01000001.1"/>
</dbReference>
<dbReference type="Proteomes" id="UP000278962">
    <property type="component" value="Unassembled WGS sequence"/>
</dbReference>
<dbReference type="EMBL" id="RBIL01000001">
    <property type="protein sequence ID" value="RKQ91693.1"/>
    <property type="molecule type" value="Genomic_DNA"/>
</dbReference>